<gene>
    <name evidence="3" type="ORF">ACFPIH_03015</name>
</gene>
<dbReference type="EMBL" id="JBHSFK010000002">
    <property type="protein sequence ID" value="MFC4498502.1"/>
    <property type="molecule type" value="Genomic_DNA"/>
</dbReference>
<keyword evidence="1" id="KW-0723">Serine/threonine-protein kinase</keyword>
<keyword evidence="1" id="KW-0808">Transferase</keyword>
<reference evidence="4" key="1">
    <citation type="journal article" date="2019" name="Int. J. Syst. Evol. Microbiol.">
        <title>The Global Catalogue of Microorganisms (GCM) 10K type strain sequencing project: providing services to taxonomists for standard genome sequencing and annotation.</title>
        <authorList>
            <consortium name="The Broad Institute Genomics Platform"/>
            <consortium name="The Broad Institute Genome Sequencing Center for Infectious Disease"/>
            <person name="Wu L."/>
            <person name="Ma J."/>
        </authorList>
    </citation>
    <scope>NUCLEOTIDE SEQUENCE [LARGE SCALE GENOMIC DNA]</scope>
    <source>
        <strain evidence="4">CGMCC 4.7177</strain>
    </source>
</reference>
<dbReference type="InterPro" id="IPR036890">
    <property type="entry name" value="HATPase_C_sf"/>
</dbReference>
<sequence length="146" mass="16082">MLIYAAAHGRVLEAAMRTGEHRMERSSVARSFARETNSVPQARHWATKVYADAGVDEDLVELCGLLVSEAVTNAVTHSAGTEFTVVVLPDLWIEVWDDSPVLPRRRVADLDSEGGRGLQLMEMCAPGYQVLETTDGKAVRFLPKGW</sequence>
<name>A0ABV9AF51_9ACTN</name>
<keyword evidence="3" id="KW-0067">ATP-binding</keyword>
<dbReference type="InterPro" id="IPR003594">
    <property type="entry name" value="HATPase_dom"/>
</dbReference>
<evidence type="ECO:0000313" key="3">
    <source>
        <dbReference type="EMBL" id="MFC4498502.1"/>
    </source>
</evidence>
<keyword evidence="1" id="KW-0418">Kinase</keyword>
<dbReference type="CDD" id="cd16936">
    <property type="entry name" value="HATPase_RsbW-like"/>
    <property type="match status" value="1"/>
</dbReference>
<dbReference type="GO" id="GO:0005524">
    <property type="term" value="F:ATP binding"/>
    <property type="evidence" value="ECO:0007669"/>
    <property type="project" value="UniProtKB-KW"/>
</dbReference>
<keyword evidence="3" id="KW-0547">Nucleotide-binding</keyword>
<comment type="caution">
    <text evidence="3">The sequence shown here is derived from an EMBL/GenBank/DDBJ whole genome shotgun (WGS) entry which is preliminary data.</text>
</comment>
<organism evidence="3 4">
    <name type="scientific">Streptomyces vulcanius</name>
    <dbReference type="NCBI Taxonomy" id="1441876"/>
    <lineage>
        <taxon>Bacteria</taxon>
        <taxon>Bacillati</taxon>
        <taxon>Actinomycetota</taxon>
        <taxon>Actinomycetes</taxon>
        <taxon>Kitasatosporales</taxon>
        <taxon>Streptomycetaceae</taxon>
        <taxon>Streptomyces</taxon>
    </lineage>
</organism>
<dbReference type="RefSeq" id="WP_381167889.1">
    <property type="nucleotide sequence ID" value="NZ_JBHSFK010000002.1"/>
</dbReference>
<proteinExistence type="predicted"/>
<dbReference type="PANTHER" id="PTHR35526:SF3">
    <property type="entry name" value="ANTI-SIGMA-F FACTOR RSBW"/>
    <property type="match status" value="1"/>
</dbReference>
<dbReference type="Proteomes" id="UP001595839">
    <property type="component" value="Unassembled WGS sequence"/>
</dbReference>
<evidence type="ECO:0000256" key="1">
    <source>
        <dbReference type="ARBA" id="ARBA00022527"/>
    </source>
</evidence>
<feature type="domain" description="Histidine kinase/HSP90-like ATPase" evidence="2">
    <location>
        <begin position="34"/>
        <end position="141"/>
    </location>
</feature>
<dbReference type="InterPro" id="IPR050267">
    <property type="entry name" value="Anti-sigma-factor_SerPK"/>
</dbReference>
<evidence type="ECO:0000259" key="2">
    <source>
        <dbReference type="Pfam" id="PF13581"/>
    </source>
</evidence>
<accession>A0ABV9AF51</accession>
<dbReference type="Gene3D" id="3.30.565.10">
    <property type="entry name" value="Histidine kinase-like ATPase, C-terminal domain"/>
    <property type="match status" value="1"/>
</dbReference>
<dbReference type="Pfam" id="PF13581">
    <property type="entry name" value="HATPase_c_2"/>
    <property type="match status" value="1"/>
</dbReference>
<keyword evidence="4" id="KW-1185">Reference proteome</keyword>
<dbReference type="PANTHER" id="PTHR35526">
    <property type="entry name" value="ANTI-SIGMA-F FACTOR RSBW-RELATED"/>
    <property type="match status" value="1"/>
</dbReference>
<protein>
    <submittedName>
        <fullName evidence="3">ATP-binding protein</fullName>
    </submittedName>
</protein>
<evidence type="ECO:0000313" key="4">
    <source>
        <dbReference type="Proteomes" id="UP001595839"/>
    </source>
</evidence>